<evidence type="ECO:0000256" key="7">
    <source>
        <dbReference type="ARBA" id="ARBA00023170"/>
    </source>
</evidence>
<keyword evidence="5" id="KW-0798">TonB box</keyword>
<dbReference type="Gene3D" id="2.40.170.20">
    <property type="entry name" value="TonB-dependent receptor, beta-barrel domain"/>
    <property type="match status" value="1"/>
</dbReference>
<protein>
    <recommendedName>
        <fullName evidence="9">TonB-dependent receptor-like beta-barrel domain-containing protein</fullName>
    </recommendedName>
</protein>
<evidence type="ECO:0000256" key="6">
    <source>
        <dbReference type="ARBA" id="ARBA00023136"/>
    </source>
</evidence>
<keyword evidence="3" id="KW-0812">Transmembrane</keyword>
<dbReference type="EMBL" id="UINC01120435">
    <property type="protein sequence ID" value="SVC94915.1"/>
    <property type="molecule type" value="Genomic_DNA"/>
</dbReference>
<dbReference type="Pfam" id="PF00593">
    <property type="entry name" value="TonB_dep_Rec_b-barrel"/>
    <property type="match status" value="1"/>
</dbReference>
<evidence type="ECO:0000256" key="2">
    <source>
        <dbReference type="ARBA" id="ARBA00022448"/>
    </source>
</evidence>
<name>A0A382RCI4_9ZZZZ</name>
<keyword evidence="4" id="KW-0732">Signal</keyword>
<dbReference type="GO" id="GO:0015344">
    <property type="term" value="F:siderophore uptake transmembrane transporter activity"/>
    <property type="evidence" value="ECO:0007669"/>
    <property type="project" value="TreeGrafter"/>
</dbReference>
<evidence type="ECO:0000256" key="5">
    <source>
        <dbReference type="ARBA" id="ARBA00023077"/>
    </source>
</evidence>
<feature type="domain" description="TonB-dependent receptor-like beta-barrel" evidence="9">
    <location>
        <begin position="4"/>
        <end position="170"/>
    </location>
</feature>
<dbReference type="PANTHER" id="PTHR30069">
    <property type="entry name" value="TONB-DEPENDENT OUTER MEMBRANE RECEPTOR"/>
    <property type="match status" value="1"/>
</dbReference>
<keyword evidence="2" id="KW-0813">Transport</keyword>
<keyword evidence="7" id="KW-0675">Receptor</keyword>
<evidence type="ECO:0000256" key="8">
    <source>
        <dbReference type="ARBA" id="ARBA00023237"/>
    </source>
</evidence>
<dbReference type="AlphaFoldDB" id="A0A382RCI4"/>
<evidence type="ECO:0000256" key="4">
    <source>
        <dbReference type="ARBA" id="ARBA00022729"/>
    </source>
</evidence>
<dbReference type="GO" id="GO:0009279">
    <property type="term" value="C:cell outer membrane"/>
    <property type="evidence" value="ECO:0007669"/>
    <property type="project" value="UniProtKB-SubCell"/>
</dbReference>
<feature type="non-terminal residue" evidence="10">
    <location>
        <position position="1"/>
    </location>
</feature>
<dbReference type="GO" id="GO:0044718">
    <property type="term" value="P:siderophore transmembrane transport"/>
    <property type="evidence" value="ECO:0007669"/>
    <property type="project" value="TreeGrafter"/>
</dbReference>
<accession>A0A382RCI4</accession>
<evidence type="ECO:0000313" key="10">
    <source>
        <dbReference type="EMBL" id="SVC94915.1"/>
    </source>
</evidence>
<dbReference type="PANTHER" id="PTHR30069:SF29">
    <property type="entry name" value="HEMOGLOBIN AND HEMOGLOBIN-HAPTOGLOBIN-BINDING PROTEIN 1-RELATED"/>
    <property type="match status" value="1"/>
</dbReference>
<keyword evidence="6" id="KW-0472">Membrane</keyword>
<evidence type="ECO:0000259" key="9">
    <source>
        <dbReference type="Pfam" id="PF00593"/>
    </source>
</evidence>
<reference evidence="10" key="1">
    <citation type="submission" date="2018-05" db="EMBL/GenBank/DDBJ databases">
        <authorList>
            <person name="Lanie J.A."/>
            <person name="Ng W.-L."/>
            <person name="Kazmierczak K.M."/>
            <person name="Andrzejewski T.M."/>
            <person name="Davidsen T.M."/>
            <person name="Wayne K.J."/>
            <person name="Tettelin H."/>
            <person name="Glass J.I."/>
            <person name="Rusch D."/>
            <person name="Podicherti R."/>
            <person name="Tsui H.-C.T."/>
            <person name="Winkler M.E."/>
        </authorList>
    </citation>
    <scope>NUCLEOTIDE SEQUENCE</scope>
</reference>
<keyword evidence="8" id="KW-0998">Cell outer membrane</keyword>
<sequence length="258" mass="30419">GNFQKRIYTNFSPKLNLMYKMKNERAFTLVYSEGFRAPSLSELYLLHEASYGLIMQGNPSLSPEKVRAVEVMYEHPHSDSWYWSISVFHNRYENMIDFVYNLPVLALNREGVTGTGGEFEFRWKPVDSFNITGSYAYLDMWDRNGDPLLYRSTHRGGLHFNYKIKIISVQLGAQSWSKQIYDDFLSHDYQQINGIFVFPIRELPERIIYELILSREIDTYTGLFRVSNLFDTEYELIQDFPMPGRTWKFTLTKSIIDI</sequence>
<dbReference type="SUPFAM" id="SSF56935">
    <property type="entry name" value="Porins"/>
    <property type="match status" value="1"/>
</dbReference>
<proteinExistence type="predicted"/>
<evidence type="ECO:0000256" key="3">
    <source>
        <dbReference type="ARBA" id="ARBA00022692"/>
    </source>
</evidence>
<evidence type="ECO:0000256" key="1">
    <source>
        <dbReference type="ARBA" id="ARBA00004571"/>
    </source>
</evidence>
<dbReference type="PROSITE" id="PS52016">
    <property type="entry name" value="TONB_DEPENDENT_REC_3"/>
    <property type="match status" value="1"/>
</dbReference>
<dbReference type="InterPro" id="IPR039426">
    <property type="entry name" value="TonB-dep_rcpt-like"/>
</dbReference>
<dbReference type="InterPro" id="IPR036942">
    <property type="entry name" value="Beta-barrel_TonB_sf"/>
</dbReference>
<comment type="subcellular location">
    <subcellularLocation>
        <location evidence="1">Cell outer membrane</location>
        <topology evidence="1">Multi-pass membrane protein</topology>
    </subcellularLocation>
</comment>
<dbReference type="InterPro" id="IPR000531">
    <property type="entry name" value="Beta-barrel_TonB"/>
</dbReference>
<gene>
    <name evidence="10" type="ORF">METZ01_LOCUS347769</name>
</gene>
<organism evidence="10">
    <name type="scientific">marine metagenome</name>
    <dbReference type="NCBI Taxonomy" id="408172"/>
    <lineage>
        <taxon>unclassified sequences</taxon>
        <taxon>metagenomes</taxon>
        <taxon>ecological metagenomes</taxon>
    </lineage>
</organism>